<reference evidence="4" key="1">
    <citation type="journal article" date="2019" name="Int. J. Syst. Evol. Microbiol.">
        <title>The Global Catalogue of Microorganisms (GCM) 10K type strain sequencing project: providing services to taxonomists for standard genome sequencing and annotation.</title>
        <authorList>
            <consortium name="The Broad Institute Genomics Platform"/>
            <consortium name="The Broad Institute Genome Sequencing Center for Infectious Disease"/>
            <person name="Wu L."/>
            <person name="Ma J."/>
        </authorList>
    </citation>
    <scope>NUCLEOTIDE SEQUENCE [LARGE SCALE GENOMIC DNA]</scope>
    <source>
        <strain evidence="4">JCM 17386</strain>
    </source>
</reference>
<evidence type="ECO:0000259" key="2">
    <source>
        <dbReference type="Pfam" id="PF03235"/>
    </source>
</evidence>
<dbReference type="InterPro" id="IPR004919">
    <property type="entry name" value="GmrSD_N"/>
</dbReference>
<sequence length="763" mass="90424">MAFQNNTLQSGKEYTLSQIFSSNHKIIIPDLQRDYCWGDRAWNKDADKYTELVSGFLESLIESYKENKAKDLTLGLIYGYESPKYHIQLCDGQQRITTLFLILGIVNRKTENHFQNNLISVEELNSDRSPYLQYAVRESTLYFLSDLVCEYFLKSENQISFSMIENSPWFFSDYNLDSSIKSMLSAIVTIEDAFDKSMEINFKQFGYFILNKLQMLYYDMGNRIQGEETFVIINTTGEPLSASENLKPIIIGNIIDEQKRKITSDEWEEREEWFWQNKTKEETTSDDSINQFFIWYWQVRLLQERSWKNKTGYPLNPRELFTKKPKTDEENEENPETERWEESIQTITIHKYFKAFQKLINLCKDEKFVSVLKTIKNESISVSWFRNADLHVVLPLIAYLEKFPEANLFYEFTRRIRKNHFDEKRRRGNNVDWRHIIQIIEFSKAEGEVLVFKTKSNRTIEFKSISNVELKEWFTQDEQFKNSLKKQYKSEIEKWEDHVDLMGNLSPLWEANTSRENSYANLKAIYDNFELLYNSYNEKEAKENPILSNYIRFYRVLLQEDVRIGHIDRTSGMLGAWFSWNSNNDNAYLKYLKISDFITLFSIEKENLLNEIKHRLRKNFVKDNFVISSANYSANLHLKCWLFLKTLQAEKYNVLLSHYDGNGIASYFDNKRNKLNSELDFSLANSICGYGIKNGFGAGNEIRYASDYWGSQHCFDTPISNFIAKEEFVSRENKPIQYEKVEMINNEIQELLNNFYSEDNLII</sequence>
<dbReference type="PANTHER" id="PTHR35149:SF2">
    <property type="entry name" value="DUF262 DOMAIN-CONTAINING PROTEIN"/>
    <property type="match status" value="1"/>
</dbReference>
<evidence type="ECO:0000313" key="3">
    <source>
        <dbReference type="EMBL" id="GAA4126173.1"/>
    </source>
</evidence>
<dbReference type="Proteomes" id="UP001501333">
    <property type="component" value="Unassembled WGS sequence"/>
</dbReference>
<proteinExistence type="predicted"/>
<keyword evidence="4" id="KW-1185">Reference proteome</keyword>
<feature type="region of interest" description="Disordered" evidence="1">
    <location>
        <begin position="318"/>
        <end position="340"/>
    </location>
</feature>
<dbReference type="EMBL" id="BAABAO010000003">
    <property type="protein sequence ID" value="GAA4126173.1"/>
    <property type="molecule type" value="Genomic_DNA"/>
</dbReference>
<gene>
    <name evidence="3" type="ORF">GCM10022250_12650</name>
</gene>
<protein>
    <recommendedName>
        <fullName evidence="2">GmrSD restriction endonucleases N-terminal domain-containing protein</fullName>
    </recommendedName>
</protein>
<evidence type="ECO:0000313" key="4">
    <source>
        <dbReference type="Proteomes" id="UP001501333"/>
    </source>
</evidence>
<evidence type="ECO:0000256" key="1">
    <source>
        <dbReference type="SAM" id="MobiDB-lite"/>
    </source>
</evidence>
<organism evidence="3 4">
    <name type="scientific">Flavobacterium chungbukense</name>
    <dbReference type="NCBI Taxonomy" id="877464"/>
    <lineage>
        <taxon>Bacteria</taxon>
        <taxon>Pseudomonadati</taxon>
        <taxon>Bacteroidota</taxon>
        <taxon>Flavobacteriia</taxon>
        <taxon>Flavobacteriales</taxon>
        <taxon>Flavobacteriaceae</taxon>
        <taxon>Flavobacterium</taxon>
    </lineage>
</organism>
<name>A0ABP7XUF2_9FLAO</name>
<dbReference type="Pfam" id="PF03235">
    <property type="entry name" value="GmrSD_N"/>
    <property type="match status" value="1"/>
</dbReference>
<dbReference type="RefSeq" id="WP_229352860.1">
    <property type="nucleotide sequence ID" value="NZ_BAABAO010000003.1"/>
</dbReference>
<comment type="caution">
    <text evidence="3">The sequence shown here is derived from an EMBL/GenBank/DDBJ whole genome shotgun (WGS) entry which is preliminary data.</text>
</comment>
<feature type="domain" description="GmrSD restriction endonucleases N-terminal" evidence="2">
    <location>
        <begin position="16"/>
        <end position="250"/>
    </location>
</feature>
<accession>A0ABP7XUF2</accession>
<dbReference type="PANTHER" id="PTHR35149">
    <property type="entry name" value="SLL5132 PROTEIN"/>
    <property type="match status" value="1"/>
</dbReference>